<comment type="caution">
    <text evidence="7">The sequence shown here is derived from an EMBL/GenBank/DDBJ whole genome shotgun (WGS) entry which is preliminary data.</text>
</comment>
<keyword evidence="8" id="KW-1185">Reference proteome</keyword>
<dbReference type="Proteomes" id="UP000189970">
    <property type="component" value="Unassembled WGS sequence"/>
</dbReference>
<dbReference type="GO" id="GO:0005829">
    <property type="term" value="C:cytosol"/>
    <property type="evidence" value="ECO:0007669"/>
    <property type="project" value="TreeGrafter"/>
</dbReference>
<dbReference type="PANTHER" id="PTHR10353">
    <property type="entry name" value="GLYCOSYL HYDROLASE"/>
    <property type="match status" value="1"/>
</dbReference>
<dbReference type="InterPro" id="IPR033132">
    <property type="entry name" value="GH_1_N_CS"/>
</dbReference>
<dbReference type="Pfam" id="PF00232">
    <property type="entry name" value="Glyco_hydro_1"/>
    <property type="match status" value="1"/>
</dbReference>
<comment type="similarity">
    <text evidence="1 5">Belongs to the glycosyl hydrolase 1 family.</text>
</comment>
<protein>
    <submittedName>
        <fullName evidence="7">6-phospho-beta-glucosidase</fullName>
    </submittedName>
</protein>
<organism evidence="7 8">
    <name type="scientific">Vagococcus martis</name>
    <dbReference type="NCBI Taxonomy" id="1768210"/>
    <lineage>
        <taxon>Bacteria</taxon>
        <taxon>Bacillati</taxon>
        <taxon>Bacillota</taxon>
        <taxon>Bacilli</taxon>
        <taxon>Lactobacillales</taxon>
        <taxon>Enterococcaceae</taxon>
        <taxon>Vagococcus</taxon>
    </lineage>
</organism>
<dbReference type="FunFam" id="3.20.20.80:FF:000004">
    <property type="entry name" value="Beta-glucosidase 6-phospho-beta-glucosidase"/>
    <property type="match status" value="1"/>
</dbReference>
<evidence type="ECO:0000256" key="3">
    <source>
        <dbReference type="ARBA" id="ARBA00023295"/>
    </source>
</evidence>
<dbReference type="GO" id="GO:0016052">
    <property type="term" value="P:carbohydrate catabolic process"/>
    <property type="evidence" value="ECO:0007669"/>
    <property type="project" value="TreeGrafter"/>
</dbReference>
<sequence>MSKFPKNFLWGGATAANQLEGAYDRDGKGLSVADLMPGGKDRFEILTSENFNWELDDTRIYPNHRGIEHYDRFKEDIALFGEMGFKCYRFSIAWSRIFPQGDELEPNEAGLKFYDQLIDECLKHGIEPVVTISHYEMPLNLVKKYGGWKNRQLINFYERYAEVVLSRYHTKVKYWMTFNEINSASHVPALSQGLVKSNGAKDYKNVAQAWHNQFVASAKAVQFAHALNPELQVGCMIIYGTTYSMDSNPVNEMATIIENQEFNYYCADVQVRGKYPAYTERFLSSKGVNFSDLEIAEGDLALLETNTVDYIGFSYYMSAVIDVTQDTPETVGGNLMGGVRNPFLKQSDWGWQIDPEGLRIAMNNLYNRYNVPLFIVENGLGAHDKVDENGYVADDYRISYLRDHIEAIGRALEDGVDVMGYTPWGCIDLVSASTGEMSKRYGFIYVDLDDEGNGTLNRSKKKSFDWYKQVIATNGEDLD</sequence>
<accession>A0A1V4DHW8</accession>
<dbReference type="NCBIfam" id="NF007158">
    <property type="entry name" value="PRK09593.1"/>
    <property type="match status" value="1"/>
</dbReference>
<keyword evidence="2 6" id="KW-0378">Hydrolase</keyword>
<evidence type="ECO:0000313" key="8">
    <source>
        <dbReference type="Proteomes" id="UP000189970"/>
    </source>
</evidence>
<dbReference type="InterPro" id="IPR001360">
    <property type="entry name" value="Glyco_hydro_1"/>
</dbReference>
<evidence type="ECO:0000256" key="4">
    <source>
        <dbReference type="PROSITE-ProRule" id="PRU10055"/>
    </source>
</evidence>
<name>A0A1V4DHW8_9ENTE</name>
<evidence type="ECO:0000256" key="2">
    <source>
        <dbReference type="ARBA" id="ARBA00022801"/>
    </source>
</evidence>
<proteinExistence type="inferred from homology"/>
<gene>
    <name evidence="7" type="ORF">BW731_07065</name>
</gene>
<dbReference type="GO" id="GO:0008422">
    <property type="term" value="F:beta-glucosidase activity"/>
    <property type="evidence" value="ECO:0007669"/>
    <property type="project" value="TreeGrafter"/>
</dbReference>
<dbReference type="EMBL" id="MVAB01000001">
    <property type="protein sequence ID" value="OPF87946.1"/>
    <property type="molecule type" value="Genomic_DNA"/>
</dbReference>
<evidence type="ECO:0000256" key="1">
    <source>
        <dbReference type="ARBA" id="ARBA00010838"/>
    </source>
</evidence>
<dbReference type="RefSeq" id="WP_079346859.1">
    <property type="nucleotide sequence ID" value="NZ_MVAB01000001.1"/>
</dbReference>
<evidence type="ECO:0000256" key="5">
    <source>
        <dbReference type="RuleBase" id="RU003690"/>
    </source>
</evidence>
<feature type="active site" description="Nucleophile" evidence="4">
    <location>
        <position position="377"/>
    </location>
</feature>
<evidence type="ECO:0000256" key="6">
    <source>
        <dbReference type="RuleBase" id="RU004468"/>
    </source>
</evidence>
<dbReference type="Gene3D" id="3.20.20.80">
    <property type="entry name" value="Glycosidases"/>
    <property type="match status" value="1"/>
</dbReference>
<evidence type="ECO:0000313" key="7">
    <source>
        <dbReference type="EMBL" id="OPF87946.1"/>
    </source>
</evidence>
<dbReference type="InterPro" id="IPR017853">
    <property type="entry name" value="GH"/>
</dbReference>
<keyword evidence="3 6" id="KW-0326">Glycosidase</keyword>
<reference evidence="7 8" key="1">
    <citation type="submission" date="2017-02" db="EMBL/GenBank/DDBJ databases">
        <title>Vagococcus cremeus sp. nov., isolated from the small intestine of a marten, Martes flavigula.</title>
        <authorList>
            <person name="Tak E.J."/>
            <person name="Bae J.-W."/>
        </authorList>
    </citation>
    <scope>NUCLEOTIDE SEQUENCE [LARGE SCALE GENOMIC DNA]</scope>
    <source>
        <strain evidence="7 8">D7T301</strain>
    </source>
</reference>
<dbReference type="PRINTS" id="PR00131">
    <property type="entry name" value="GLHYDRLASE1"/>
</dbReference>
<dbReference type="PROSITE" id="PS00572">
    <property type="entry name" value="GLYCOSYL_HYDROL_F1_1"/>
    <property type="match status" value="1"/>
</dbReference>
<dbReference type="PROSITE" id="PS00653">
    <property type="entry name" value="GLYCOSYL_HYDROL_F1_2"/>
    <property type="match status" value="1"/>
</dbReference>
<dbReference type="PANTHER" id="PTHR10353:SF122">
    <property type="entry name" value="6-PHOSPHO-BETA-GLUCOSIDASE ASCB-RELATED"/>
    <property type="match status" value="1"/>
</dbReference>
<dbReference type="SUPFAM" id="SSF51445">
    <property type="entry name" value="(Trans)glycosidases"/>
    <property type="match status" value="1"/>
</dbReference>
<dbReference type="AlphaFoldDB" id="A0A1V4DHW8"/>
<dbReference type="InterPro" id="IPR018120">
    <property type="entry name" value="Glyco_hydro_1_AS"/>
</dbReference>